<comment type="catalytic activity">
    <reaction evidence="7 9 14">
        <text>(S)-4-amino-5-oxopentanoate + tRNA(Glu) + NADP(+) = L-glutamyl-tRNA(Glu) + NADPH + H(+)</text>
        <dbReference type="Rhea" id="RHEA:12344"/>
        <dbReference type="Rhea" id="RHEA-COMP:9663"/>
        <dbReference type="Rhea" id="RHEA-COMP:9680"/>
        <dbReference type="ChEBI" id="CHEBI:15378"/>
        <dbReference type="ChEBI" id="CHEBI:57501"/>
        <dbReference type="ChEBI" id="CHEBI:57783"/>
        <dbReference type="ChEBI" id="CHEBI:58349"/>
        <dbReference type="ChEBI" id="CHEBI:78442"/>
        <dbReference type="ChEBI" id="CHEBI:78520"/>
        <dbReference type="EC" id="1.2.1.70"/>
    </reaction>
</comment>
<feature type="binding site" evidence="9 11">
    <location>
        <begin position="49"/>
        <end position="52"/>
    </location>
    <ligand>
        <name>substrate</name>
    </ligand>
</feature>
<evidence type="ECO:0000313" key="20">
    <source>
        <dbReference type="Proteomes" id="UP000521676"/>
    </source>
</evidence>
<evidence type="ECO:0000256" key="11">
    <source>
        <dbReference type="PIRSR" id="PIRSR000445-2"/>
    </source>
</evidence>
<feature type="active site" description="Nucleophile" evidence="9 10">
    <location>
        <position position="50"/>
    </location>
</feature>
<evidence type="ECO:0000256" key="8">
    <source>
        <dbReference type="ARBA" id="ARBA00068659"/>
    </source>
</evidence>
<feature type="binding site" evidence="9 11">
    <location>
        <position position="122"/>
    </location>
    <ligand>
        <name>substrate</name>
    </ligand>
</feature>
<protein>
    <recommendedName>
        <fullName evidence="8 9">Glutamyl-tRNA reductase</fullName>
        <shortName evidence="9">GluTR</shortName>
        <ecNumber evidence="3 9">1.2.1.70</ecNumber>
    </recommendedName>
</protein>
<proteinExistence type="inferred from homology"/>
<keyword evidence="4 9" id="KW-0521">NADP</keyword>
<dbReference type="NCBIfam" id="TIGR01035">
    <property type="entry name" value="hemA"/>
    <property type="match status" value="1"/>
</dbReference>
<evidence type="ECO:0000313" key="21">
    <source>
        <dbReference type="Proteomes" id="UP001431572"/>
    </source>
</evidence>
<dbReference type="SUPFAM" id="SSF51735">
    <property type="entry name" value="NAD(P)-binding Rossmann-fold domains"/>
    <property type="match status" value="1"/>
</dbReference>
<dbReference type="FunFam" id="3.40.50.720:FF:000031">
    <property type="entry name" value="Glutamyl-tRNA reductase"/>
    <property type="match status" value="1"/>
</dbReference>
<evidence type="ECO:0000256" key="9">
    <source>
        <dbReference type="HAMAP-Rule" id="MF_00087"/>
    </source>
</evidence>
<dbReference type="Gene3D" id="3.30.460.30">
    <property type="entry name" value="Glutamyl-tRNA reductase, N-terminal domain"/>
    <property type="match status" value="1"/>
</dbReference>
<gene>
    <name evidence="9 19" type="primary">hemA</name>
    <name evidence="18" type="ORF">HXX08_05345</name>
    <name evidence="19" type="ORF">OZ401_000417</name>
</gene>
<evidence type="ECO:0000313" key="19">
    <source>
        <dbReference type="EMBL" id="WJW67162.1"/>
    </source>
</evidence>
<dbReference type="RefSeq" id="WP_341469059.1">
    <property type="nucleotide sequence ID" value="NZ_CP128399.1"/>
</dbReference>
<feature type="binding site" evidence="9 11">
    <location>
        <position position="111"/>
    </location>
    <ligand>
        <name>substrate</name>
    </ligand>
</feature>
<evidence type="ECO:0000259" key="15">
    <source>
        <dbReference type="Pfam" id="PF00745"/>
    </source>
</evidence>
<dbReference type="Pfam" id="PF05201">
    <property type="entry name" value="GlutR_N"/>
    <property type="match status" value="1"/>
</dbReference>
<sequence>MELMAVGLDCKKAPLEVREKLSFGGERLNGALAALVAHPHILEAAILSTCNRVEVYLVATHARRNDLQAEVRRFLSEYQSVPENQFAEYLYYHHGRDAVAHLFEVASGIQSMVIGECQIQGQVRDAIEIARKQGTAGRVLDSKFRAAISTGKRARTETTIAEFGVSVSYTAVELVKKNAGSLEGKVGMVLGSGQTAKLTAHVLMAAGVSKILIVNRTLSKAHKLAEHLGISKENTYELEDLSKALEQADVVVCSTGSPFAVIEPKHLEKVMPGRVDRPLYIVDIAVPRDVAPDVSEILGVQLWDLDDVKKLADENLEKRRSEVQRVKTIVNEEIEEFMSWLGSLAVVPTITTLRKHADTIRRAELERIRHTFGDLSDKQVHMIEELTSRIVNKLLHEPTTRLKEVATSTDAGRYAEVVKHLFALQGAGHETN</sequence>
<dbReference type="EMBL" id="JACATZ010000001">
    <property type="protein sequence ID" value="NWJ45287.1"/>
    <property type="molecule type" value="Genomic_DNA"/>
</dbReference>
<dbReference type="Proteomes" id="UP001431572">
    <property type="component" value="Chromosome 1"/>
</dbReference>
<comment type="pathway">
    <text evidence="1 9 14">Porphyrin-containing compound metabolism; protoporphyrin-IX biosynthesis; 5-aminolevulinate from L-glutamyl-tRNA(Glu): step 1/2.</text>
</comment>
<evidence type="ECO:0000256" key="2">
    <source>
        <dbReference type="ARBA" id="ARBA00005916"/>
    </source>
</evidence>
<feature type="domain" description="Tetrapyrrole biosynthesis glutamyl-tRNA reductase dimerisation" evidence="15">
    <location>
        <begin position="326"/>
        <end position="424"/>
    </location>
</feature>
<dbReference type="InterPro" id="IPR036291">
    <property type="entry name" value="NAD(P)-bd_dom_sf"/>
</dbReference>
<dbReference type="HAMAP" id="MF_00087">
    <property type="entry name" value="Glu_tRNA_reductase"/>
    <property type="match status" value="1"/>
</dbReference>
<comment type="miscellaneous">
    <text evidence="9">During catalysis, the active site Cys acts as a nucleophile attacking the alpha-carbonyl group of tRNA-bound glutamate with the formation of a thioester intermediate between enzyme and glutamate, and the concomitant release of tRNA(Glu). The thioester intermediate is finally reduced by direct hydride transfer from NADPH, to form the product GSA.</text>
</comment>
<keyword evidence="6 9" id="KW-0627">Porphyrin biosynthesis</keyword>
<evidence type="ECO:0000313" key="18">
    <source>
        <dbReference type="EMBL" id="NWJ45287.1"/>
    </source>
</evidence>
<evidence type="ECO:0000256" key="4">
    <source>
        <dbReference type="ARBA" id="ARBA00022857"/>
    </source>
</evidence>
<dbReference type="GO" id="GO:0019353">
    <property type="term" value="P:protoporphyrinogen IX biosynthetic process from glutamate"/>
    <property type="evidence" value="ECO:0007669"/>
    <property type="project" value="TreeGrafter"/>
</dbReference>
<evidence type="ECO:0000256" key="14">
    <source>
        <dbReference type="RuleBase" id="RU000584"/>
    </source>
</evidence>
<keyword evidence="5 9" id="KW-0560">Oxidoreductase</keyword>
<dbReference type="InterPro" id="IPR015895">
    <property type="entry name" value="4pyrrol_synth_GluRdtase_N"/>
</dbReference>
<reference evidence="18 20" key="1">
    <citation type="submission" date="2020-06" db="EMBL/GenBank/DDBJ databases">
        <title>Anoxygenic phototrophic Chloroflexota member uses a Type I reaction center.</title>
        <authorList>
            <person name="Tsuji J.M."/>
            <person name="Shaw N.A."/>
            <person name="Nagashima S."/>
            <person name="Venkiteswaran J."/>
            <person name="Schiff S.L."/>
            <person name="Hanada S."/>
            <person name="Tank M."/>
            <person name="Neufeld J.D."/>
        </authorList>
    </citation>
    <scope>NUCLEOTIDE SEQUENCE [LARGE SCALE GENOMIC DNA]</scope>
    <source>
        <strain evidence="18">L227-S17</strain>
    </source>
</reference>
<comment type="domain">
    <text evidence="9">Possesses an unusual extended V-shaped dimeric structure with each monomer consisting of three distinct domains arranged along a curved 'spinal' alpha-helix. The N-terminal catalytic domain specifically recognizes the glutamate moiety of the substrate. The second domain is the NADPH-binding domain, and the third C-terminal domain is responsible for dimerization.</text>
</comment>
<evidence type="ECO:0000259" key="16">
    <source>
        <dbReference type="Pfam" id="PF01488"/>
    </source>
</evidence>
<feature type="binding site" evidence="9 11">
    <location>
        <begin position="116"/>
        <end position="118"/>
    </location>
    <ligand>
        <name>substrate</name>
    </ligand>
</feature>
<dbReference type="GO" id="GO:0050661">
    <property type="term" value="F:NADP binding"/>
    <property type="evidence" value="ECO:0007669"/>
    <property type="project" value="InterPro"/>
</dbReference>
<dbReference type="CDD" id="cd05213">
    <property type="entry name" value="NAD_bind_Glutamyl_tRNA_reduct"/>
    <property type="match status" value="1"/>
</dbReference>
<dbReference type="Pfam" id="PF00745">
    <property type="entry name" value="GlutR_dimer"/>
    <property type="match status" value="1"/>
</dbReference>
<evidence type="ECO:0000259" key="17">
    <source>
        <dbReference type="Pfam" id="PF05201"/>
    </source>
</evidence>
<dbReference type="PIRSF" id="PIRSF000445">
    <property type="entry name" value="4pyrrol_synth_GluRdtase"/>
    <property type="match status" value="1"/>
</dbReference>
<dbReference type="Pfam" id="PF01488">
    <property type="entry name" value="Shikimate_DH"/>
    <property type="match status" value="1"/>
</dbReference>
<evidence type="ECO:0000256" key="13">
    <source>
        <dbReference type="PIRSR" id="PIRSR000445-4"/>
    </source>
</evidence>
<feature type="site" description="Important for activity" evidence="9 13">
    <location>
        <position position="101"/>
    </location>
</feature>
<name>A0A8T7LWP0_9CHLR</name>
<organism evidence="18 20">
    <name type="scientific">Candidatus Chlorohelix allophototropha</name>
    <dbReference type="NCBI Taxonomy" id="3003348"/>
    <lineage>
        <taxon>Bacteria</taxon>
        <taxon>Bacillati</taxon>
        <taxon>Chloroflexota</taxon>
        <taxon>Chloroflexia</taxon>
        <taxon>Candidatus Chloroheliales</taxon>
        <taxon>Candidatus Chloroheliaceae</taxon>
        <taxon>Candidatus Chlorohelix</taxon>
    </lineage>
</organism>
<evidence type="ECO:0000256" key="10">
    <source>
        <dbReference type="PIRSR" id="PIRSR000445-1"/>
    </source>
</evidence>
<dbReference type="InterPro" id="IPR018214">
    <property type="entry name" value="GluRdtase_CS"/>
</dbReference>
<dbReference type="GO" id="GO:0008883">
    <property type="term" value="F:glutamyl-tRNA reductase activity"/>
    <property type="evidence" value="ECO:0007669"/>
    <property type="project" value="UniProtKB-UniRule"/>
</dbReference>
<evidence type="ECO:0000256" key="5">
    <source>
        <dbReference type="ARBA" id="ARBA00023002"/>
    </source>
</evidence>
<dbReference type="InterPro" id="IPR036453">
    <property type="entry name" value="GluRdtase_dimer_dom_sf"/>
</dbReference>
<dbReference type="InterPro" id="IPR006151">
    <property type="entry name" value="Shikm_DH/Glu-tRNA_Rdtase"/>
</dbReference>
<feature type="domain" description="Glutamyl-tRNA reductase N-terminal" evidence="17">
    <location>
        <begin position="6"/>
        <end position="158"/>
    </location>
</feature>
<feature type="binding site" evidence="9 12">
    <location>
        <begin position="191"/>
        <end position="196"/>
    </location>
    <ligand>
        <name>NADP(+)</name>
        <dbReference type="ChEBI" id="CHEBI:58349"/>
    </ligand>
</feature>
<dbReference type="InterPro" id="IPR015896">
    <property type="entry name" value="4pyrrol_synth_GluRdtase_dimer"/>
</dbReference>
<dbReference type="PANTHER" id="PTHR43013:SF1">
    <property type="entry name" value="GLUTAMYL-TRNA REDUCTASE"/>
    <property type="match status" value="1"/>
</dbReference>
<dbReference type="AlphaFoldDB" id="A0A8T7LWP0"/>
<dbReference type="SUPFAM" id="SSF69742">
    <property type="entry name" value="Glutamyl tRNA-reductase catalytic, N-terminal domain"/>
    <property type="match status" value="1"/>
</dbReference>
<evidence type="ECO:0000256" key="1">
    <source>
        <dbReference type="ARBA" id="ARBA00005059"/>
    </source>
</evidence>
<dbReference type="Gene3D" id="3.40.50.720">
    <property type="entry name" value="NAD(P)-binding Rossmann-like Domain"/>
    <property type="match status" value="1"/>
</dbReference>
<keyword evidence="21" id="KW-1185">Reference proteome</keyword>
<dbReference type="Proteomes" id="UP000521676">
    <property type="component" value="Unassembled WGS sequence"/>
</dbReference>
<evidence type="ECO:0000256" key="12">
    <source>
        <dbReference type="PIRSR" id="PIRSR000445-3"/>
    </source>
</evidence>
<dbReference type="FunFam" id="3.30.460.30:FF:000001">
    <property type="entry name" value="Glutamyl-tRNA reductase"/>
    <property type="match status" value="1"/>
</dbReference>
<accession>A0A8T7LWP0</accession>
<comment type="subunit">
    <text evidence="9">Homodimer.</text>
</comment>
<evidence type="ECO:0000256" key="3">
    <source>
        <dbReference type="ARBA" id="ARBA00012970"/>
    </source>
</evidence>
<dbReference type="PROSITE" id="PS00747">
    <property type="entry name" value="GLUTR"/>
    <property type="match status" value="1"/>
</dbReference>
<dbReference type="SUPFAM" id="SSF69075">
    <property type="entry name" value="Glutamyl tRNA-reductase dimerization domain"/>
    <property type="match status" value="1"/>
</dbReference>
<dbReference type="InterPro" id="IPR000343">
    <property type="entry name" value="4pyrrol_synth_GluRdtase"/>
</dbReference>
<dbReference type="InterPro" id="IPR036343">
    <property type="entry name" value="GluRdtase_N_sf"/>
</dbReference>
<comment type="function">
    <text evidence="9">Catalyzes the NADPH-dependent reduction of glutamyl-tRNA(Glu) to glutamate 1-semialdehyde (GSA).</text>
</comment>
<feature type="domain" description="Quinate/shikimate 5-dehydrogenase/glutamyl-tRNA reductase" evidence="16">
    <location>
        <begin position="173"/>
        <end position="310"/>
    </location>
</feature>
<evidence type="ECO:0000256" key="7">
    <source>
        <dbReference type="ARBA" id="ARBA00047464"/>
    </source>
</evidence>
<evidence type="ECO:0000256" key="6">
    <source>
        <dbReference type="ARBA" id="ARBA00023244"/>
    </source>
</evidence>
<dbReference type="PANTHER" id="PTHR43013">
    <property type="entry name" value="GLUTAMYL-TRNA REDUCTASE"/>
    <property type="match status" value="1"/>
</dbReference>
<dbReference type="EMBL" id="CP128399">
    <property type="protein sequence ID" value="WJW67162.1"/>
    <property type="molecule type" value="Genomic_DNA"/>
</dbReference>
<comment type="similarity">
    <text evidence="2 9 14">Belongs to the glutamyl-tRNA reductase family.</text>
</comment>
<reference evidence="19" key="2">
    <citation type="journal article" date="2024" name="Nature">
        <title>Anoxygenic phototroph of the Chloroflexota uses a type I reaction centre.</title>
        <authorList>
            <person name="Tsuji J.M."/>
            <person name="Shaw N.A."/>
            <person name="Nagashima S."/>
            <person name="Venkiteswaran J.J."/>
            <person name="Schiff S.L."/>
            <person name="Watanabe T."/>
            <person name="Fukui M."/>
            <person name="Hanada S."/>
            <person name="Tank M."/>
            <person name="Neufeld J.D."/>
        </authorList>
    </citation>
    <scope>NUCLEOTIDE SEQUENCE</scope>
    <source>
        <strain evidence="19">L227-S17</strain>
    </source>
</reference>
<dbReference type="EC" id="1.2.1.70" evidence="3 9"/>